<evidence type="ECO:0000313" key="2">
    <source>
        <dbReference type="EMBL" id="MBE2130039.1"/>
    </source>
</evidence>
<protein>
    <submittedName>
        <fullName evidence="2">Cytochrome ubiquinol oxidase subunit I</fullName>
    </submittedName>
</protein>
<proteinExistence type="predicted"/>
<dbReference type="Proteomes" id="UP000596960">
    <property type="component" value="Unassembled WGS sequence"/>
</dbReference>
<evidence type="ECO:0000313" key="3">
    <source>
        <dbReference type="Proteomes" id="UP000596960"/>
    </source>
</evidence>
<evidence type="ECO:0000256" key="1">
    <source>
        <dbReference type="SAM" id="Phobius"/>
    </source>
</evidence>
<feature type="transmembrane region" description="Helical" evidence="1">
    <location>
        <begin position="19"/>
        <end position="36"/>
    </location>
</feature>
<comment type="caution">
    <text evidence="2">The sequence shown here is derived from an EMBL/GenBank/DDBJ whole genome shotgun (WGS) entry which is preliminary data.</text>
</comment>
<sequence length="83" mass="9556">HYLDNHNYKDIHMPNNTPVGFWIGIFMTIGGFFFIFETVISALFCLFGIFCTMIFCSFQVDHGYHTPSAEGAETEARLREARI</sequence>
<reference evidence="2 3" key="1">
    <citation type="submission" date="2020-10" db="EMBL/GenBank/DDBJ databases">
        <title>Phenotypic and genomic profiling of Staphylococcus argenteus in Canada and the United States and recommendations for clinical result reporting.</title>
        <authorList>
            <person name="Eshaghi A."/>
            <person name="Bommersbach C."/>
            <person name="Zitterman S."/>
            <person name="Burnham C.-A.D."/>
            <person name="Patel R."/>
            <person name="Schuetz A.N."/>
            <person name="Patel S.N."/>
            <person name="Kus J.V."/>
        </authorList>
    </citation>
    <scope>NUCLEOTIDE SEQUENCE [LARGE SCALE GENOMIC DNA]</scope>
    <source>
        <strain evidence="2 3">DSM 28300</strain>
    </source>
</reference>
<organism evidence="2 3">
    <name type="scientific">Staphylococcus schweitzeri</name>
    <dbReference type="NCBI Taxonomy" id="1654388"/>
    <lineage>
        <taxon>Bacteria</taxon>
        <taxon>Bacillati</taxon>
        <taxon>Bacillota</taxon>
        <taxon>Bacilli</taxon>
        <taxon>Bacillales</taxon>
        <taxon>Staphylococcaceae</taxon>
        <taxon>Staphylococcus</taxon>
    </lineage>
</organism>
<name>A0ABR9NDB0_9STAP</name>
<accession>A0ABR9NDB0</accession>
<keyword evidence="1" id="KW-0472">Membrane</keyword>
<keyword evidence="3" id="KW-1185">Reference proteome</keyword>
<feature type="non-terminal residue" evidence="2">
    <location>
        <position position="1"/>
    </location>
</feature>
<dbReference type="EMBL" id="JADAMT010000106">
    <property type="protein sequence ID" value="MBE2130039.1"/>
    <property type="molecule type" value="Genomic_DNA"/>
</dbReference>
<keyword evidence="1" id="KW-0812">Transmembrane</keyword>
<keyword evidence="1" id="KW-1133">Transmembrane helix</keyword>
<gene>
    <name evidence="2" type="ORF">ILQ21_13610</name>
</gene>